<dbReference type="CDD" id="cd16387">
    <property type="entry name" value="ParB_N_Srx"/>
    <property type="match status" value="1"/>
</dbReference>
<proteinExistence type="predicted"/>
<reference evidence="1 2" key="1">
    <citation type="submission" date="2014-10" db="EMBL/GenBank/DDBJ databases">
        <title>Characterization of a new ViI-like Erwinia amylovora bacteriophage.</title>
        <authorList>
            <person name="Lagonenko A.L."/>
            <person name="Valentovich L.N."/>
        </authorList>
    </citation>
    <scope>NUCLEOTIDE SEQUENCE [LARGE SCALE GENOMIC DNA]</scope>
</reference>
<dbReference type="Gene3D" id="3.90.1530.10">
    <property type="entry name" value="Conserved hypothetical protein from pyrococcus furiosus pfu- 392566-001, ParB domain"/>
    <property type="match status" value="1"/>
</dbReference>
<sequence length="153" mass="17837">MSMYRTFVDWLTIINGLRIPVGNLGLSRTSMPQIDSDKTEDFITYLQNQDITVEDRMFSLDRLRLTQNEMNKMKIWKMMKGIRAKKKIQPIWVTSDYYVVDGSHRFVAALNIDDRKKIKGYHVAMPALEFIKVANKFTGIRHRTVSDAGNTFQ</sequence>
<organism evidence="1 2">
    <name type="scientific">Erwinia phage phiEa2809</name>
    <dbReference type="NCBI Taxonomy" id="1564096"/>
    <lineage>
        <taxon>Viruses</taxon>
        <taxon>Duplodnaviria</taxon>
        <taxon>Heunggongvirae</taxon>
        <taxon>Uroviricota</taxon>
        <taxon>Caudoviricetes</taxon>
        <taxon>Pantevenvirales</taxon>
        <taxon>Ackermannviridae</taxon>
        <taxon>Nezavisimistyvirus</taxon>
        <taxon>Nezavisimistyvirus Ea2809</taxon>
    </lineage>
</organism>
<dbReference type="EMBL" id="KP037007">
    <property type="protein sequence ID" value="AIX13092.1"/>
    <property type="molecule type" value="Genomic_DNA"/>
</dbReference>
<evidence type="ECO:0000313" key="2">
    <source>
        <dbReference type="Proteomes" id="UP000030322"/>
    </source>
</evidence>
<dbReference type="InterPro" id="IPR036086">
    <property type="entry name" value="ParB/Sulfiredoxin_sf"/>
</dbReference>
<dbReference type="KEGG" id="vg:24623211"/>
<dbReference type="GeneID" id="24623211"/>
<dbReference type="Proteomes" id="UP000030322">
    <property type="component" value="Segment"/>
</dbReference>
<evidence type="ECO:0000313" key="1">
    <source>
        <dbReference type="EMBL" id="AIX13092.1"/>
    </source>
</evidence>
<dbReference type="OrthoDB" id="11621at10239"/>
<name>A0A0A0YR72_9CAUD</name>
<dbReference type="RefSeq" id="YP_009147596.1">
    <property type="nucleotide sequence ID" value="NC_027340.1"/>
</dbReference>
<gene>
    <name evidence="1" type="ORF">NW77_084</name>
</gene>
<keyword evidence="2" id="KW-1185">Reference proteome</keyword>
<accession>A0A0A0YR72</accession>
<dbReference type="SUPFAM" id="SSF110849">
    <property type="entry name" value="ParB/Sulfiredoxin"/>
    <property type="match status" value="1"/>
</dbReference>
<protein>
    <submittedName>
        <fullName evidence="1">Uncharacterized protein</fullName>
    </submittedName>
</protein>